<dbReference type="AlphaFoldDB" id="A0A1T0CV40"/>
<sequence>MRLIYLHGLDSDSNAIKAQITDAYCQEHHPDITVIRPDLNRSPDEVVALLTQLIGDGVDTVLVGSSLGGYFANLLSDMTGVPAVLLNPSIRPDLSFRRFLQDNFADDGGQALQADTVIYTTTGGWQIVYGDLAWFDDHRLQAAYPDRLKVLLKLGDELLDAQATKDFYTQKGAGVLAQAGGDHRISDYDQQVATVIDWVNQLAK</sequence>
<dbReference type="SUPFAM" id="SSF53474">
    <property type="entry name" value="alpha/beta-Hydrolases"/>
    <property type="match status" value="1"/>
</dbReference>
<comment type="caution">
    <text evidence="1">The sequence shown here is derived from an EMBL/GenBank/DDBJ whole genome shotgun (WGS) entry which is preliminary data.</text>
</comment>
<dbReference type="Gene3D" id="3.40.50.1820">
    <property type="entry name" value="alpha/beta hydrolase"/>
    <property type="match status" value="1"/>
</dbReference>
<reference evidence="1 2" key="1">
    <citation type="submission" date="2017-02" db="EMBL/GenBank/DDBJ databases">
        <title>Draft genome sequence of Moraxella porci CCUG 54912T type strain.</title>
        <authorList>
            <person name="Salva-Serra F."/>
            <person name="Engstrom-Jakobsson H."/>
            <person name="Thorell K."/>
            <person name="Jaen-Luchoro D."/>
            <person name="Gonzales-Siles L."/>
            <person name="Karlsson R."/>
            <person name="Yazdan S."/>
            <person name="Boulund F."/>
            <person name="Johnning A."/>
            <person name="Engstrand L."/>
            <person name="Kristiansson E."/>
            <person name="Moore E."/>
        </authorList>
    </citation>
    <scope>NUCLEOTIDE SEQUENCE [LARGE SCALE GENOMIC DNA]</scope>
    <source>
        <strain evidence="1 2">CCUG 54912</strain>
    </source>
</reference>
<dbReference type="PANTHER" id="PTHR35602">
    <property type="entry name" value="ESTERASE YQIA-RELATED"/>
    <property type="match status" value="1"/>
</dbReference>
<evidence type="ECO:0000313" key="1">
    <source>
        <dbReference type="EMBL" id="OOS26230.1"/>
    </source>
</evidence>
<protein>
    <recommendedName>
        <fullName evidence="3">Esterase</fullName>
    </recommendedName>
</protein>
<dbReference type="InterPro" id="IPR029058">
    <property type="entry name" value="AB_hydrolase_fold"/>
</dbReference>
<dbReference type="PANTHER" id="PTHR35602:SF3">
    <property type="entry name" value="ESTERASE YQIA"/>
    <property type="match status" value="1"/>
</dbReference>
<evidence type="ECO:0000313" key="2">
    <source>
        <dbReference type="Proteomes" id="UP000190683"/>
    </source>
</evidence>
<dbReference type="RefSeq" id="WP_078317378.1">
    <property type="nucleotide sequence ID" value="NZ_MUYV01000002.1"/>
</dbReference>
<name>A0A1T0CV40_9GAMM</name>
<accession>A0A1T0CV40</accession>
<keyword evidence="2" id="KW-1185">Reference proteome</keyword>
<gene>
    <name evidence="1" type="ORF">B0681_03590</name>
</gene>
<dbReference type="Pfam" id="PF05728">
    <property type="entry name" value="UPF0227"/>
    <property type="match status" value="1"/>
</dbReference>
<dbReference type="STRING" id="573983.B0681_03590"/>
<dbReference type="Proteomes" id="UP000190683">
    <property type="component" value="Unassembled WGS sequence"/>
</dbReference>
<evidence type="ECO:0008006" key="3">
    <source>
        <dbReference type="Google" id="ProtNLM"/>
    </source>
</evidence>
<dbReference type="EMBL" id="MUYV01000002">
    <property type="protein sequence ID" value="OOS26230.1"/>
    <property type="molecule type" value="Genomic_DNA"/>
</dbReference>
<organism evidence="1 2">
    <name type="scientific">Moraxella porci DSM 25326</name>
    <dbReference type="NCBI Taxonomy" id="573983"/>
    <lineage>
        <taxon>Bacteria</taxon>
        <taxon>Pseudomonadati</taxon>
        <taxon>Pseudomonadota</taxon>
        <taxon>Gammaproteobacteria</taxon>
        <taxon>Moraxellales</taxon>
        <taxon>Moraxellaceae</taxon>
        <taxon>Moraxella</taxon>
    </lineage>
</organism>
<dbReference type="InterPro" id="IPR008886">
    <property type="entry name" value="UPF0227/Esterase_YqiA"/>
</dbReference>
<proteinExistence type="predicted"/>